<proteinExistence type="predicted"/>
<dbReference type="AlphaFoldDB" id="A0A7W7QFR4"/>
<gene>
    <name evidence="1" type="ORF">FHR82_009034</name>
</gene>
<organism evidence="1 2">
    <name type="scientific">Actinophytocola algeriensis</name>
    <dbReference type="NCBI Taxonomy" id="1768010"/>
    <lineage>
        <taxon>Bacteria</taxon>
        <taxon>Bacillati</taxon>
        <taxon>Actinomycetota</taxon>
        <taxon>Actinomycetes</taxon>
        <taxon>Pseudonocardiales</taxon>
        <taxon>Pseudonocardiaceae</taxon>
    </lineage>
</organism>
<dbReference type="EMBL" id="JACHJQ010000016">
    <property type="protein sequence ID" value="MBB4912760.1"/>
    <property type="molecule type" value="Genomic_DNA"/>
</dbReference>
<sequence>MNPKDYLDLDSTPDAVASTNKKLAANAVHLARLLKQDQYPPAQ</sequence>
<evidence type="ECO:0000313" key="1">
    <source>
        <dbReference type="EMBL" id="MBB4912760.1"/>
    </source>
</evidence>
<keyword evidence="2" id="KW-1185">Reference proteome</keyword>
<name>A0A7W7QFR4_9PSEU</name>
<dbReference type="RefSeq" id="WP_260418215.1">
    <property type="nucleotide sequence ID" value="NZ_JACHJQ010000016.1"/>
</dbReference>
<dbReference type="Proteomes" id="UP000520767">
    <property type="component" value="Unassembled WGS sequence"/>
</dbReference>
<evidence type="ECO:0000313" key="2">
    <source>
        <dbReference type="Proteomes" id="UP000520767"/>
    </source>
</evidence>
<comment type="caution">
    <text evidence="1">The sequence shown here is derived from an EMBL/GenBank/DDBJ whole genome shotgun (WGS) entry which is preliminary data.</text>
</comment>
<accession>A0A7W7QFR4</accession>
<reference evidence="1 2" key="1">
    <citation type="submission" date="2020-08" db="EMBL/GenBank/DDBJ databases">
        <title>Genomic Encyclopedia of Type Strains, Phase III (KMG-III): the genomes of soil and plant-associated and newly described type strains.</title>
        <authorList>
            <person name="Whitman W."/>
        </authorList>
    </citation>
    <scope>NUCLEOTIDE SEQUENCE [LARGE SCALE GENOMIC DNA]</scope>
    <source>
        <strain evidence="1 2">CECT 8960</strain>
    </source>
</reference>
<protein>
    <submittedName>
        <fullName evidence="1">Uncharacterized protein</fullName>
    </submittedName>
</protein>